<dbReference type="InterPro" id="IPR039426">
    <property type="entry name" value="TonB-dep_rcpt-like"/>
</dbReference>
<gene>
    <name evidence="5" type="ORF">KXJ69_05515</name>
</gene>
<dbReference type="Pfam" id="PF07715">
    <property type="entry name" value="Plug"/>
    <property type="match status" value="1"/>
</dbReference>
<accession>A0A9X1FNN6</accession>
<dbReference type="PANTHER" id="PTHR10338:SF108">
    <property type="entry name" value="INTER-ALPHA-TRYPSIN INHIBITOR HEAVY CHAIN H4-LIKE PROTEIN"/>
    <property type="match status" value="1"/>
</dbReference>
<keyword evidence="6" id="KW-1185">Reference proteome</keyword>
<keyword evidence="1" id="KW-0998">Cell outer membrane</keyword>
<dbReference type="GO" id="GO:0004180">
    <property type="term" value="F:carboxypeptidase activity"/>
    <property type="evidence" value="ECO:0007669"/>
    <property type="project" value="UniProtKB-KW"/>
</dbReference>
<dbReference type="InterPro" id="IPR019220">
    <property type="entry name" value="DUF2135"/>
</dbReference>
<comment type="similarity">
    <text evidence="1">Belongs to the TonB-dependent receptor family.</text>
</comment>
<dbReference type="GO" id="GO:0009279">
    <property type="term" value="C:cell outer membrane"/>
    <property type="evidence" value="ECO:0007669"/>
    <property type="project" value="UniProtKB-SubCell"/>
</dbReference>
<evidence type="ECO:0000313" key="5">
    <source>
        <dbReference type="EMBL" id="MBW2937553.1"/>
    </source>
</evidence>
<keyword evidence="1" id="KW-1134">Transmembrane beta strand</keyword>
<evidence type="ECO:0000256" key="3">
    <source>
        <dbReference type="SAM" id="MobiDB-lite"/>
    </source>
</evidence>
<dbReference type="Pfam" id="PF08487">
    <property type="entry name" value="VIT"/>
    <property type="match status" value="1"/>
</dbReference>
<dbReference type="Proteomes" id="UP001138686">
    <property type="component" value="Unassembled WGS sequence"/>
</dbReference>
<evidence type="ECO:0000259" key="4">
    <source>
        <dbReference type="PROSITE" id="PS51468"/>
    </source>
</evidence>
<keyword evidence="1" id="KW-0812">Transmembrane</keyword>
<dbReference type="InterPro" id="IPR012910">
    <property type="entry name" value="Plug_dom"/>
</dbReference>
<keyword evidence="5" id="KW-0121">Carboxypeptidase</keyword>
<dbReference type="InterPro" id="IPR013694">
    <property type="entry name" value="VIT"/>
</dbReference>
<protein>
    <submittedName>
        <fullName evidence="5">Carboxypeptidase-like regulatory domain-containing protein</fullName>
    </submittedName>
</protein>
<feature type="coiled-coil region" evidence="2">
    <location>
        <begin position="539"/>
        <end position="567"/>
    </location>
</feature>
<organism evidence="5 6">
    <name type="scientific">Halomarinibacterium sedimenti</name>
    <dbReference type="NCBI Taxonomy" id="2857106"/>
    <lineage>
        <taxon>Bacteria</taxon>
        <taxon>Pseudomonadati</taxon>
        <taxon>Bacteroidota</taxon>
        <taxon>Flavobacteriia</taxon>
        <taxon>Flavobacteriales</taxon>
        <taxon>Flavobacteriaceae</taxon>
        <taxon>Halomarinibacterium</taxon>
    </lineage>
</organism>
<keyword evidence="2" id="KW-0175">Coiled coil</keyword>
<name>A0A9X1FNN6_9FLAO</name>
<feature type="compositionally biased region" description="Basic residues" evidence="3">
    <location>
        <begin position="580"/>
        <end position="590"/>
    </location>
</feature>
<comment type="subcellular location">
    <subcellularLocation>
        <location evidence="1">Cell outer membrane</location>
        <topology evidence="1">Multi-pass membrane protein</topology>
    </subcellularLocation>
</comment>
<keyword evidence="1" id="KW-0472">Membrane</keyword>
<keyword evidence="5" id="KW-0645">Protease</keyword>
<proteinExistence type="inferred from homology"/>
<keyword evidence="5" id="KW-0378">Hydrolase</keyword>
<feature type="region of interest" description="Disordered" evidence="3">
    <location>
        <begin position="580"/>
        <end position="624"/>
    </location>
</feature>
<feature type="compositionally biased region" description="Low complexity" evidence="3">
    <location>
        <begin position="593"/>
        <end position="610"/>
    </location>
</feature>
<evidence type="ECO:0000313" key="6">
    <source>
        <dbReference type="Proteomes" id="UP001138686"/>
    </source>
</evidence>
<comment type="caution">
    <text evidence="5">The sequence shown here is derived from an EMBL/GenBank/DDBJ whole genome shotgun (WGS) entry which is preliminary data.</text>
</comment>
<reference evidence="5" key="1">
    <citation type="submission" date="2021-07" db="EMBL/GenBank/DDBJ databases">
        <title>Aureisphaera sp. CAU 1614 isolated from sea sediment.</title>
        <authorList>
            <person name="Kim W."/>
        </authorList>
    </citation>
    <scope>NUCLEOTIDE SEQUENCE</scope>
    <source>
        <strain evidence="5">CAU 1614</strain>
    </source>
</reference>
<keyword evidence="1" id="KW-0813">Transport</keyword>
<dbReference type="PROSITE" id="PS51468">
    <property type="entry name" value="VIT"/>
    <property type="match status" value="1"/>
</dbReference>
<dbReference type="RefSeq" id="WP_219051975.1">
    <property type="nucleotide sequence ID" value="NZ_JAHWDP010000002.1"/>
</dbReference>
<evidence type="ECO:0000256" key="1">
    <source>
        <dbReference type="PROSITE-ProRule" id="PRU01360"/>
    </source>
</evidence>
<evidence type="ECO:0000256" key="2">
    <source>
        <dbReference type="SAM" id="Coils"/>
    </source>
</evidence>
<feature type="domain" description="VIT" evidence="4">
    <location>
        <begin position="18"/>
        <end position="146"/>
    </location>
</feature>
<dbReference type="InterPro" id="IPR050934">
    <property type="entry name" value="ITIH"/>
</dbReference>
<dbReference type="PANTHER" id="PTHR10338">
    <property type="entry name" value="INTER-ALPHA-TRYPSIN INHIBITOR HEAVY CHAIN FAMILY MEMBER"/>
    <property type="match status" value="1"/>
</dbReference>
<dbReference type="EMBL" id="JAHWDP010000002">
    <property type="protein sequence ID" value="MBW2937553.1"/>
    <property type="molecule type" value="Genomic_DNA"/>
</dbReference>
<dbReference type="PROSITE" id="PS52016">
    <property type="entry name" value="TONB_DEPENDENT_REC_3"/>
    <property type="match status" value="1"/>
</dbReference>
<dbReference type="Pfam" id="PF13715">
    <property type="entry name" value="CarbopepD_reg_2"/>
    <property type="match status" value="1"/>
</dbReference>
<sequence>MKNITFLLILLGGIAVKAQSTPKIMMNDSLQLQLTSLEVETNITENYAETTYYMKFYNSLDRIMEGELSFPLGEGQSVSRFAMEVSGQLREAVIVEKELARVAYESTIRQKIDPGLLEKVDGNNYKARIYPIPAKGYKEVIVSYEQPLHTQDGQKIYELPLGIEETLKHFKVSVQIFSSSELAPSTSNNPNGKLIFNKKGESFIANLEKKDFAPTLPIIIRIPSQMEHFKAQTSENYFYINQTIPTKTQLKNKPNKITILWDSSYSQQYRNTAIEMELLENYFSYLGNVAVQLVVFSTAIHQIKDFSILNGDWSTLKKYLSSVVYDGGTNYLQLKSLKATGKETLLFSDGLANLGSFYKFNNKPIYTINSKVSANHERLEEIANKTGGNYINLLRLSIPYATKVLKSEPYQFLGIKNASYTSEVFPKGPTTIKGDFSIAGVFDNNSSITLQFGYGGKVTEEKTIQISHNSSQNKLIKRLWAKLKLQELNKNKIENKNQIIALAKANHLVTDFTSMLILDRIEDYVKYKIEPPSELLTQYKEMLAASKEAEKERLEIIEERKLDIESDCEDLLEWYNKSFPKRSRPSKTRTRVTTNNTESQNTNSENNTINPSQDIADTDDQNTTTNETMIESEPIDPNTPYITGTIVDELGVPLPGANILVKGTTRGTQSDFDGNFSIQANDDELLEFSYVGFQSTVRRANDINNETLEMLPGSQLEEVVITGYSRRQTTAVGYAVSSVQSESVETSIDQLLQGKVAGININEENGQSGSSASVKIRGVSTVIGSPLYIIDGIFIEDDSSPNITTEDIESITILKSEDASKLYGAKGVNGVIVIRTKKGMEEKKDEIEALDAKINEVATLKSWDASSPYLNILEKEPTVEKAYQKYLEIRVDYSNTPTFYIDVADFFAEKKSIENSLKVLTNLIEIDLDNPELLKALAYKLEYFNQNNLAEEVYQKILELRPEYFQSYRDLALIYEANGAYQKSYDLLYKIYSGELAEKDEEERFYGIELIAYVELCRLVNKYGNKLSISKAEKDVFKEMPMDIRIVIDWNHDDTDIDLWVTDPKKEKAYYGNSLTDLGGRISEDMTDGFGPEEYLLKKARKGEYNIEVDYFADNYQKISGPTILKVTMYKNYGKKNETKKLIITRLDKEQDEILIGNLQFDN</sequence>
<dbReference type="Pfam" id="PF09906">
    <property type="entry name" value="DUF2135"/>
    <property type="match status" value="1"/>
</dbReference>
<dbReference type="AlphaFoldDB" id="A0A9X1FNN6"/>